<dbReference type="AlphaFoldDB" id="A0A644VLA8"/>
<accession>A0A644VLA8</accession>
<comment type="caution">
    <text evidence="2">The sequence shown here is derived from an EMBL/GenBank/DDBJ whole genome shotgun (WGS) entry which is preliminary data.</text>
</comment>
<evidence type="ECO:0000313" key="2">
    <source>
        <dbReference type="EMBL" id="MPL91960.1"/>
    </source>
</evidence>
<gene>
    <name evidence="2" type="ORF">SDC9_38047</name>
</gene>
<evidence type="ECO:0000256" key="1">
    <source>
        <dbReference type="SAM" id="Phobius"/>
    </source>
</evidence>
<keyword evidence="1" id="KW-1133">Transmembrane helix</keyword>
<dbReference type="EMBL" id="VSSQ01000344">
    <property type="protein sequence ID" value="MPL91960.1"/>
    <property type="molecule type" value="Genomic_DNA"/>
</dbReference>
<sequence length="111" mass="12743">MINYIKVKKYTLTPNAVELGLVVSEMLVERKFRITIGDIVLIDHCSTSNNQYNPSLVTAFWAACLVELHDFIHGEKNGKIDWHAKETVKLKSSFSILSLIIKLYLLYIIIF</sequence>
<keyword evidence="1" id="KW-0472">Membrane</keyword>
<organism evidence="2">
    <name type="scientific">bioreactor metagenome</name>
    <dbReference type="NCBI Taxonomy" id="1076179"/>
    <lineage>
        <taxon>unclassified sequences</taxon>
        <taxon>metagenomes</taxon>
        <taxon>ecological metagenomes</taxon>
    </lineage>
</organism>
<feature type="transmembrane region" description="Helical" evidence="1">
    <location>
        <begin position="92"/>
        <end position="110"/>
    </location>
</feature>
<proteinExistence type="predicted"/>
<protein>
    <submittedName>
        <fullName evidence="2">Uncharacterized protein</fullName>
    </submittedName>
</protein>
<name>A0A644VLA8_9ZZZZ</name>
<keyword evidence="1" id="KW-0812">Transmembrane</keyword>
<reference evidence="2" key="1">
    <citation type="submission" date="2019-08" db="EMBL/GenBank/DDBJ databases">
        <authorList>
            <person name="Kucharzyk K."/>
            <person name="Murdoch R.W."/>
            <person name="Higgins S."/>
            <person name="Loffler F."/>
        </authorList>
    </citation>
    <scope>NUCLEOTIDE SEQUENCE</scope>
</reference>